<evidence type="ECO:0000256" key="1">
    <source>
        <dbReference type="SAM" id="Phobius"/>
    </source>
</evidence>
<evidence type="ECO:0000313" key="3">
    <source>
        <dbReference type="Proteomes" id="UP000054314"/>
    </source>
</evidence>
<proteinExistence type="predicted"/>
<keyword evidence="3" id="KW-1185">Reference proteome</keyword>
<protein>
    <submittedName>
        <fullName evidence="2">Uncharacterized protein</fullName>
    </submittedName>
</protein>
<feature type="transmembrane region" description="Helical" evidence="1">
    <location>
        <begin position="170"/>
        <end position="192"/>
    </location>
</feature>
<dbReference type="OrthoDB" id="3822725at2"/>
<accession>A0A0A0BZL2</accession>
<reference evidence="2 3" key="1">
    <citation type="submission" date="2013-08" db="EMBL/GenBank/DDBJ databases">
        <title>Genome sequencing of Cellulomonas bogoriensis 69B4.</title>
        <authorList>
            <person name="Chen F."/>
            <person name="Li Y."/>
            <person name="Wang G."/>
        </authorList>
    </citation>
    <scope>NUCLEOTIDE SEQUENCE [LARGE SCALE GENOMIC DNA]</scope>
    <source>
        <strain evidence="2 3">69B4</strain>
    </source>
</reference>
<sequence length="273" mass="28718">MNAAPTTHVPPSTTDRAPDAVMRAAEGRRGIPFVRLARVEARKQLDTRAGAWLLTVVVLVNAALITLMLTTAEPSALTWMNLTETASFGQMLLLPLIGIMAATSEWSQRTAVTTFVLEPRRGRVTLAKLVSALALGLCVMVATLAVAALLNVVGLVARDGDGSWALDVGFVAGMSLALVILVTQGVAFGLALLSTPGAIVAYLALPTAWTVLSALVEGLRGPSEWLDINMTLLPLMAGEMTGGDWSRLATSVALWVALPLAVGLWRTGLREVA</sequence>
<name>A0A0A0BZL2_9CELL</name>
<dbReference type="RefSeq" id="WP_035059363.1">
    <property type="nucleotide sequence ID" value="NZ_AXCZ01000046.1"/>
</dbReference>
<feature type="transmembrane region" description="Helical" evidence="1">
    <location>
        <begin position="129"/>
        <end position="150"/>
    </location>
</feature>
<gene>
    <name evidence="2" type="ORF">N869_14415</name>
</gene>
<organism evidence="2 3">
    <name type="scientific">Cellulomonas bogoriensis 69B4 = DSM 16987</name>
    <dbReference type="NCBI Taxonomy" id="1386082"/>
    <lineage>
        <taxon>Bacteria</taxon>
        <taxon>Bacillati</taxon>
        <taxon>Actinomycetota</taxon>
        <taxon>Actinomycetes</taxon>
        <taxon>Micrococcales</taxon>
        <taxon>Cellulomonadaceae</taxon>
        <taxon>Cellulomonas</taxon>
    </lineage>
</organism>
<feature type="transmembrane region" description="Helical" evidence="1">
    <location>
        <begin position="51"/>
        <end position="72"/>
    </location>
</feature>
<dbReference type="EMBL" id="AXCZ01000046">
    <property type="protein sequence ID" value="KGM13380.1"/>
    <property type="molecule type" value="Genomic_DNA"/>
</dbReference>
<comment type="caution">
    <text evidence="2">The sequence shown here is derived from an EMBL/GenBank/DDBJ whole genome shotgun (WGS) entry which is preliminary data.</text>
</comment>
<feature type="transmembrane region" description="Helical" evidence="1">
    <location>
        <begin position="245"/>
        <end position="265"/>
    </location>
</feature>
<dbReference type="Proteomes" id="UP000054314">
    <property type="component" value="Unassembled WGS sequence"/>
</dbReference>
<keyword evidence="1" id="KW-0472">Membrane</keyword>
<keyword evidence="1" id="KW-0812">Transmembrane</keyword>
<feature type="transmembrane region" description="Helical" evidence="1">
    <location>
        <begin position="92"/>
        <end position="117"/>
    </location>
</feature>
<evidence type="ECO:0000313" key="2">
    <source>
        <dbReference type="EMBL" id="KGM13380.1"/>
    </source>
</evidence>
<feature type="transmembrane region" description="Helical" evidence="1">
    <location>
        <begin position="199"/>
        <end position="216"/>
    </location>
</feature>
<dbReference type="AlphaFoldDB" id="A0A0A0BZL2"/>
<keyword evidence="1" id="KW-1133">Transmembrane helix</keyword>